<dbReference type="Proteomes" id="UP000887540">
    <property type="component" value="Unplaced"/>
</dbReference>
<evidence type="ECO:0000313" key="3">
    <source>
        <dbReference type="Proteomes" id="UP000887540"/>
    </source>
</evidence>
<feature type="compositionally biased region" description="Polar residues" evidence="1">
    <location>
        <begin position="1"/>
        <end position="11"/>
    </location>
</feature>
<keyword evidence="3" id="KW-1185">Reference proteome</keyword>
<proteinExistence type="predicted"/>
<feature type="domain" description="Apple" evidence="2">
    <location>
        <begin position="41"/>
        <end position="119"/>
    </location>
</feature>
<dbReference type="AlphaFoldDB" id="A0A914D8N3"/>
<evidence type="ECO:0000256" key="1">
    <source>
        <dbReference type="SAM" id="MobiDB-lite"/>
    </source>
</evidence>
<dbReference type="PROSITE" id="PS50948">
    <property type="entry name" value="PAN"/>
    <property type="match status" value="1"/>
</dbReference>
<dbReference type="InterPro" id="IPR003609">
    <property type="entry name" value="Pan_app"/>
</dbReference>
<dbReference type="WBParaSite" id="ACRNAN_scaffold2043.g17165.t1">
    <property type="protein sequence ID" value="ACRNAN_scaffold2043.g17165.t1"/>
    <property type="gene ID" value="ACRNAN_scaffold2043.g17165"/>
</dbReference>
<sequence length="123" mass="13903">MSFSYTSTVPGSLSTTNSNRNTTAAVTTTLESLTTGSPRTCNNVFELVGNNILTNDTGKFGRHFFYLFSCEELCAQNYGLLPCTGFLYEPNNREKCTIFQYNTETLTADEEDAYLYIRCNYWC</sequence>
<name>A0A914D8N3_9BILA</name>
<protein>
    <submittedName>
        <fullName evidence="4">Apple domain-containing protein</fullName>
    </submittedName>
</protein>
<feature type="region of interest" description="Disordered" evidence="1">
    <location>
        <begin position="1"/>
        <end position="20"/>
    </location>
</feature>
<accession>A0A914D8N3</accession>
<reference evidence="4" key="1">
    <citation type="submission" date="2022-11" db="UniProtKB">
        <authorList>
            <consortium name="WormBaseParasite"/>
        </authorList>
    </citation>
    <scope>IDENTIFICATION</scope>
</reference>
<evidence type="ECO:0000259" key="2">
    <source>
        <dbReference type="PROSITE" id="PS50948"/>
    </source>
</evidence>
<organism evidence="3 4">
    <name type="scientific">Acrobeloides nanus</name>
    <dbReference type="NCBI Taxonomy" id="290746"/>
    <lineage>
        <taxon>Eukaryota</taxon>
        <taxon>Metazoa</taxon>
        <taxon>Ecdysozoa</taxon>
        <taxon>Nematoda</taxon>
        <taxon>Chromadorea</taxon>
        <taxon>Rhabditida</taxon>
        <taxon>Tylenchina</taxon>
        <taxon>Cephalobomorpha</taxon>
        <taxon>Cephaloboidea</taxon>
        <taxon>Cephalobidae</taxon>
        <taxon>Acrobeloides</taxon>
    </lineage>
</organism>
<evidence type="ECO:0000313" key="4">
    <source>
        <dbReference type="WBParaSite" id="ACRNAN_scaffold2043.g17165.t1"/>
    </source>
</evidence>